<dbReference type="Proteomes" id="UP000242715">
    <property type="component" value="Unassembled WGS sequence"/>
</dbReference>
<proteinExistence type="predicted"/>
<protein>
    <submittedName>
        <fullName evidence="2">Uncharacterized protein</fullName>
    </submittedName>
</protein>
<evidence type="ECO:0000313" key="2">
    <source>
        <dbReference type="EMBL" id="GAU37333.1"/>
    </source>
</evidence>
<organism evidence="2 3">
    <name type="scientific">Trifolium subterraneum</name>
    <name type="common">Subterranean clover</name>
    <dbReference type="NCBI Taxonomy" id="3900"/>
    <lineage>
        <taxon>Eukaryota</taxon>
        <taxon>Viridiplantae</taxon>
        <taxon>Streptophyta</taxon>
        <taxon>Embryophyta</taxon>
        <taxon>Tracheophyta</taxon>
        <taxon>Spermatophyta</taxon>
        <taxon>Magnoliopsida</taxon>
        <taxon>eudicotyledons</taxon>
        <taxon>Gunneridae</taxon>
        <taxon>Pentapetalae</taxon>
        <taxon>rosids</taxon>
        <taxon>fabids</taxon>
        <taxon>Fabales</taxon>
        <taxon>Fabaceae</taxon>
        <taxon>Papilionoideae</taxon>
        <taxon>50 kb inversion clade</taxon>
        <taxon>NPAAA clade</taxon>
        <taxon>Hologalegina</taxon>
        <taxon>IRL clade</taxon>
        <taxon>Trifolieae</taxon>
        <taxon>Trifolium</taxon>
    </lineage>
</organism>
<reference evidence="3" key="1">
    <citation type="journal article" date="2017" name="Front. Plant Sci.">
        <title>Climate Clever Clovers: New Paradigm to Reduce the Environmental Footprint of Ruminants by Breeding Low Methanogenic Forages Utilizing Haplotype Variation.</title>
        <authorList>
            <person name="Kaur P."/>
            <person name="Appels R."/>
            <person name="Bayer P.E."/>
            <person name="Keeble-Gagnere G."/>
            <person name="Wang J."/>
            <person name="Hirakawa H."/>
            <person name="Shirasawa K."/>
            <person name="Vercoe P."/>
            <person name="Stefanova K."/>
            <person name="Durmic Z."/>
            <person name="Nichols P."/>
            <person name="Revell C."/>
            <person name="Isobe S.N."/>
            <person name="Edwards D."/>
            <person name="Erskine W."/>
        </authorList>
    </citation>
    <scope>NUCLEOTIDE SEQUENCE [LARGE SCALE GENOMIC DNA]</scope>
    <source>
        <strain evidence="3">cv. Daliak</strain>
    </source>
</reference>
<feature type="non-terminal residue" evidence="2">
    <location>
        <position position="1"/>
    </location>
</feature>
<keyword evidence="3" id="KW-1185">Reference proteome</keyword>
<dbReference type="OrthoDB" id="1436908at2759"/>
<accession>A0A2Z6N5Q3</accession>
<name>A0A2Z6N5Q3_TRISU</name>
<evidence type="ECO:0000256" key="1">
    <source>
        <dbReference type="SAM" id="Coils"/>
    </source>
</evidence>
<feature type="coiled-coil region" evidence="1">
    <location>
        <begin position="107"/>
        <end position="158"/>
    </location>
</feature>
<evidence type="ECO:0000313" key="3">
    <source>
        <dbReference type="Proteomes" id="UP000242715"/>
    </source>
</evidence>
<gene>
    <name evidence="2" type="ORF">TSUD_395140</name>
</gene>
<sequence>GFQKCGDRSCLSDISSDDLRKTAMDYHIKGAMLSYFLSARQELEVIEAKNKMKVVDEHLGSLEKEYAATKTKHEEDIKGLKVSHDEEVKKAVEVKENEWAKERKVHVGEVKALREEVKTQLEQLASEIKETDNAVSQRDELIKERDALTSKVNGLQVDLGYQYDEGFQFALEQLKITLSEIDAAKLGELDALNKIVDGKIVPFTLPGAT</sequence>
<dbReference type="AlphaFoldDB" id="A0A2Z6N5Q3"/>
<keyword evidence="1" id="KW-0175">Coiled coil</keyword>
<dbReference type="EMBL" id="DF973667">
    <property type="protein sequence ID" value="GAU37333.1"/>
    <property type="molecule type" value="Genomic_DNA"/>
</dbReference>